<dbReference type="GO" id="GO:0016758">
    <property type="term" value="F:hexosyltransferase activity"/>
    <property type="evidence" value="ECO:0007669"/>
    <property type="project" value="UniProtKB-ARBA"/>
</dbReference>
<dbReference type="PANTHER" id="PTHR22916">
    <property type="entry name" value="GLYCOSYLTRANSFERASE"/>
    <property type="match status" value="1"/>
</dbReference>
<dbReference type="Pfam" id="PF00535">
    <property type="entry name" value="Glycos_transf_2"/>
    <property type="match status" value="1"/>
</dbReference>
<accession>A0A085JA83</accession>
<protein>
    <submittedName>
        <fullName evidence="2">Glycosyltransferase</fullName>
    </submittedName>
</protein>
<dbReference type="eggNOG" id="COG0463">
    <property type="taxonomic scope" value="Bacteria"/>
</dbReference>
<keyword evidence="2" id="KW-0808">Transferase</keyword>
<evidence type="ECO:0000259" key="1">
    <source>
        <dbReference type="Pfam" id="PF00535"/>
    </source>
</evidence>
<dbReference type="SUPFAM" id="SSF53448">
    <property type="entry name" value="Nucleotide-diphospho-sugar transferases"/>
    <property type="match status" value="1"/>
</dbReference>
<dbReference type="EMBL" id="JMPR01000048">
    <property type="protein sequence ID" value="KFD17379.1"/>
    <property type="molecule type" value="Genomic_DNA"/>
</dbReference>
<dbReference type="RefSeq" id="WP_051845744.1">
    <property type="nucleotide sequence ID" value="NZ_JMPR01000048.1"/>
</dbReference>
<dbReference type="PANTHER" id="PTHR22916:SF3">
    <property type="entry name" value="UDP-GLCNAC:BETAGAL BETA-1,3-N-ACETYLGLUCOSAMINYLTRANSFERASE-LIKE PROTEIN 1"/>
    <property type="match status" value="1"/>
</dbReference>
<dbReference type="OrthoDB" id="6813549at2"/>
<evidence type="ECO:0000313" key="2">
    <source>
        <dbReference type="EMBL" id="KFD17379.1"/>
    </source>
</evidence>
<feature type="domain" description="Glycosyltransferase 2-like" evidence="1">
    <location>
        <begin position="7"/>
        <end position="130"/>
    </location>
</feature>
<name>A0A085JA83_9GAMM</name>
<sequence>MKSYKLSIIVPVFNVENYIEDCLESIVHQNGDFEIIIVDDGSEDKSIEIASRYTTQFNNISLLHKENGGLSSARNFGMNYAKGDYISFLDSDDILRSDYIYSLMKVIGKSNPDMIVFDYAKGKNNEEIKKNFHSHLPVNQSNNSIAVENFSWLRVVKKSFYNNIRFPEGYLYEDVFVTTLLNAAVNDVIVIPEKIYGYRKREGSITTGSAIKQFSLVDTLIILEHEVESRTLPNEVFALAITNVSKSILINYFRLTKKERRAVSPRLSDLYRKLKFQYAFNSKAKCFDRLIAFFLKFRIINPFTSFFLQPIFKFLDKGWAVHEKK</sequence>
<evidence type="ECO:0000313" key="3">
    <source>
        <dbReference type="Proteomes" id="UP000028602"/>
    </source>
</evidence>
<gene>
    <name evidence="2" type="ORF">GTPT_3216</name>
</gene>
<organism evidence="2 3">
    <name type="scientific">Tatumella ptyseos ATCC 33301</name>
    <dbReference type="NCBI Taxonomy" id="1005995"/>
    <lineage>
        <taxon>Bacteria</taxon>
        <taxon>Pseudomonadati</taxon>
        <taxon>Pseudomonadota</taxon>
        <taxon>Gammaproteobacteria</taxon>
        <taxon>Enterobacterales</taxon>
        <taxon>Erwiniaceae</taxon>
        <taxon>Tatumella</taxon>
    </lineage>
</organism>
<dbReference type="CDD" id="cd00761">
    <property type="entry name" value="Glyco_tranf_GTA_type"/>
    <property type="match status" value="1"/>
</dbReference>
<reference evidence="2 3" key="1">
    <citation type="submission" date="2014-05" db="EMBL/GenBank/DDBJ databases">
        <title>ATOL: Assembling a taxonomically balanced genome-scale reconstruction of the evolutionary history of the Enterobacteriaceae.</title>
        <authorList>
            <person name="Plunkett G.III."/>
            <person name="Neeno-Eckwall E.C."/>
            <person name="Glasner J.D."/>
            <person name="Perna N.T."/>
        </authorList>
    </citation>
    <scope>NUCLEOTIDE SEQUENCE [LARGE SCALE GENOMIC DNA]</scope>
    <source>
        <strain evidence="2 3">ATCC 33301</strain>
    </source>
</reference>
<dbReference type="AlphaFoldDB" id="A0A085JA83"/>
<dbReference type="InterPro" id="IPR001173">
    <property type="entry name" value="Glyco_trans_2-like"/>
</dbReference>
<dbReference type="Gene3D" id="3.90.550.10">
    <property type="entry name" value="Spore Coat Polysaccharide Biosynthesis Protein SpsA, Chain A"/>
    <property type="match status" value="1"/>
</dbReference>
<proteinExistence type="predicted"/>
<dbReference type="Proteomes" id="UP000028602">
    <property type="component" value="Unassembled WGS sequence"/>
</dbReference>
<keyword evidence="3" id="KW-1185">Reference proteome</keyword>
<comment type="caution">
    <text evidence="2">The sequence shown here is derived from an EMBL/GenBank/DDBJ whole genome shotgun (WGS) entry which is preliminary data.</text>
</comment>
<dbReference type="InterPro" id="IPR029044">
    <property type="entry name" value="Nucleotide-diphossugar_trans"/>
</dbReference>